<evidence type="ECO:0000259" key="3">
    <source>
        <dbReference type="SMART" id="SM00822"/>
    </source>
</evidence>
<organism evidence="4 5">
    <name type="scientific">Auritidibacter ignavus</name>
    <dbReference type="NCBI Taxonomy" id="678932"/>
    <lineage>
        <taxon>Bacteria</taxon>
        <taxon>Bacillati</taxon>
        <taxon>Actinomycetota</taxon>
        <taxon>Actinomycetes</taxon>
        <taxon>Micrococcales</taxon>
        <taxon>Micrococcaceae</taxon>
        <taxon>Auritidibacter</taxon>
    </lineage>
</organism>
<dbReference type="PANTHER" id="PTHR43943:SF2">
    <property type="entry name" value="DEHYDROGENASE_REDUCTASE 4"/>
    <property type="match status" value="1"/>
</dbReference>
<gene>
    <name evidence="4" type="ORF">QDX21_09920</name>
</gene>
<protein>
    <submittedName>
        <fullName evidence="4">SDR family oxidoreductase</fullName>
    </submittedName>
</protein>
<dbReference type="Gene3D" id="3.40.50.720">
    <property type="entry name" value="NAD(P)-binding Rossmann-like Domain"/>
    <property type="match status" value="1"/>
</dbReference>
<feature type="domain" description="Ketoreductase" evidence="3">
    <location>
        <begin position="23"/>
        <end position="210"/>
    </location>
</feature>
<dbReference type="NCBIfam" id="NF005559">
    <property type="entry name" value="PRK07231.1"/>
    <property type="match status" value="1"/>
</dbReference>
<dbReference type="GO" id="GO:0016491">
    <property type="term" value="F:oxidoreductase activity"/>
    <property type="evidence" value="ECO:0007669"/>
    <property type="project" value="UniProtKB-KW"/>
</dbReference>
<sequence length="276" mass="28585">MTTETTASSQQHAEAKPQDFAGKTAVVTGASRGIGLGIAEELIARGANVVITARKEGPLQEAAEHLNELAGKAGSSGRAIRIAGKSHDPEHRPEVLAQVKDNFGRLDVLVNNAGINPVYGPLAEIELEAVQKILEVNVISTLAWVQEVVADDELGFKDHGSIVNLTSVSSIIPSAGIGLYGVSKSAVSHLTRTLAVELGPNIRVNAVAPAVVKTNFAKALYEGREETVAAEYPAKRLGTPEDIATAVAFLASDAASWITGEILVVDGGITVAGGSA</sequence>
<keyword evidence="2" id="KW-0560">Oxidoreductase</keyword>
<dbReference type="InterPro" id="IPR020904">
    <property type="entry name" value="Sc_DH/Rdtase_CS"/>
</dbReference>
<dbReference type="FunFam" id="3.40.50.720:FF:000084">
    <property type="entry name" value="Short-chain dehydrogenase reductase"/>
    <property type="match status" value="1"/>
</dbReference>
<evidence type="ECO:0000313" key="4">
    <source>
        <dbReference type="EMBL" id="WGH92609.1"/>
    </source>
</evidence>
<dbReference type="PANTHER" id="PTHR43943">
    <property type="entry name" value="DEHYDROGENASE/REDUCTASE (SDR FAMILY) MEMBER 4"/>
    <property type="match status" value="1"/>
</dbReference>
<dbReference type="AlphaFoldDB" id="A0AAJ6DBN9"/>
<dbReference type="Proteomes" id="UP001224674">
    <property type="component" value="Chromosome"/>
</dbReference>
<dbReference type="PROSITE" id="PS00061">
    <property type="entry name" value="ADH_SHORT"/>
    <property type="match status" value="1"/>
</dbReference>
<dbReference type="SUPFAM" id="SSF51735">
    <property type="entry name" value="NAD(P)-binding Rossmann-fold domains"/>
    <property type="match status" value="1"/>
</dbReference>
<proteinExistence type="inferred from homology"/>
<dbReference type="PRINTS" id="PR00081">
    <property type="entry name" value="GDHRDH"/>
</dbReference>
<accession>A0AAJ6DBN9</accession>
<dbReference type="InterPro" id="IPR002347">
    <property type="entry name" value="SDR_fam"/>
</dbReference>
<dbReference type="RefSeq" id="WP_279674623.1">
    <property type="nucleotide sequence ID" value="NZ_CP122566.1"/>
</dbReference>
<dbReference type="SMART" id="SM00822">
    <property type="entry name" value="PKS_KR"/>
    <property type="match status" value="1"/>
</dbReference>
<dbReference type="EMBL" id="CP122566">
    <property type="protein sequence ID" value="WGH92609.1"/>
    <property type="molecule type" value="Genomic_DNA"/>
</dbReference>
<dbReference type="InterPro" id="IPR036291">
    <property type="entry name" value="NAD(P)-bd_dom_sf"/>
</dbReference>
<dbReference type="Pfam" id="PF13561">
    <property type="entry name" value="adh_short_C2"/>
    <property type="match status" value="1"/>
</dbReference>
<evidence type="ECO:0000256" key="2">
    <source>
        <dbReference type="ARBA" id="ARBA00023002"/>
    </source>
</evidence>
<dbReference type="CDD" id="cd05233">
    <property type="entry name" value="SDR_c"/>
    <property type="match status" value="1"/>
</dbReference>
<name>A0AAJ6DBN9_9MICC</name>
<comment type="similarity">
    <text evidence="1">Belongs to the short-chain dehydrogenases/reductases (SDR) family.</text>
</comment>
<keyword evidence="5" id="KW-1185">Reference proteome</keyword>
<evidence type="ECO:0000313" key="5">
    <source>
        <dbReference type="Proteomes" id="UP001224674"/>
    </source>
</evidence>
<dbReference type="InterPro" id="IPR057326">
    <property type="entry name" value="KR_dom"/>
</dbReference>
<reference evidence="4 5" key="1">
    <citation type="submission" date="2023-03" db="EMBL/GenBank/DDBJ databases">
        <title>Complete genome sequences of several Auritidibacter ignavus strains isolated from ear infections.</title>
        <authorList>
            <person name="Baehr T."/>
            <person name="Baumhoegger A.M."/>
        </authorList>
    </citation>
    <scope>NUCLEOTIDE SEQUENCE [LARGE SCALE GENOMIC DNA]</scope>
    <source>
        <strain evidence="4 5">BABAE-6</strain>
    </source>
</reference>
<dbReference type="PRINTS" id="PR00080">
    <property type="entry name" value="SDRFAMILY"/>
</dbReference>
<evidence type="ECO:0000256" key="1">
    <source>
        <dbReference type="ARBA" id="ARBA00006484"/>
    </source>
</evidence>